<dbReference type="GO" id="GO:0005634">
    <property type="term" value="C:nucleus"/>
    <property type="evidence" value="ECO:0007669"/>
    <property type="project" value="TreeGrafter"/>
</dbReference>
<evidence type="ECO:0000256" key="1">
    <source>
        <dbReference type="ARBA" id="ARBA00022741"/>
    </source>
</evidence>
<feature type="domain" description="Clp1 P-loop" evidence="3">
    <location>
        <begin position="132"/>
        <end position="331"/>
    </location>
</feature>
<keyword evidence="5" id="KW-1185">Reference proteome</keyword>
<dbReference type="InterPro" id="IPR027417">
    <property type="entry name" value="P-loop_NTPase"/>
</dbReference>
<dbReference type="KEGG" id="ngr:NAEGRDRAFT_47353"/>
<keyword evidence="1" id="KW-0547">Nucleotide-binding</keyword>
<dbReference type="Gene3D" id="3.40.50.300">
    <property type="entry name" value="P-loop containing nucleotide triphosphate hydrolases"/>
    <property type="match status" value="1"/>
</dbReference>
<dbReference type="STRING" id="5762.D2V7R2"/>
<dbReference type="GO" id="GO:0006388">
    <property type="term" value="P:tRNA splicing, via endonucleolytic cleavage and ligation"/>
    <property type="evidence" value="ECO:0007669"/>
    <property type="project" value="TreeGrafter"/>
</dbReference>
<dbReference type="GeneID" id="8860249"/>
<dbReference type="AlphaFoldDB" id="D2V7R2"/>
<evidence type="ECO:0000313" key="4">
    <source>
        <dbReference type="EMBL" id="EFC46917.1"/>
    </source>
</evidence>
<dbReference type="InParanoid" id="D2V7R2"/>
<gene>
    <name evidence="4" type="ORF">NAEGRDRAFT_47353</name>
</gene>
<dbReference type="EMBL" id="GG738856">
    <property type="protein sequence ID" value="EFC46917.1"/>
    <property type="molecule type" value="Genomic_DNA"/>
</dbReference>
<keyword evidence="2" id="KW-0067">ATP-binding</keyword>
<sequence length="432" mass="48487">MPPHAKKPKETPLTESEHEVTLKYGQAIIIKNSTIKKIQITDGVLNIFGTEFNANGEEGGVLDFSAGGELIEVVGMNMSLEKKDTTLKMNILGEAEQAFTTVESNPKFMESVFETFDKIKGGMNHVRVLIVGQTDSGKSTLSRILFNHALFSNERDQEERICAFADIDVGQNQLSIPGSMSMVYELPSHESYSKVDSVMKSNPLATIVNSHAFNFGDISPKSTIYYDHICKQMTTYYDNIIKKNADVKKSMWIINTCGWVEGQGYELIKNAISSCNITHVISFDQNTTRNLERDTKNVVIIPLEKSSHVKKRSTNFRKDTRAANFNSYFSNRLNTLTLPLDKVKLCMIDYKTQNSARALTVSDKSLNRINSISTADNLKDVANKEVRMFVVLQAFNPEKNTITLLLPGKEKKESFENLENPLQLLGGSIIWK</sequence>
<dbReference type="SUPFAM" id="SSF52540">
    <property type="entry name" value="P-loop containing nucleoside triphosphate hydrolases"/>
    <property type="match status" value="1"/>
</dbReference>
<dbReference type="Proteomes" id="UP000006671">
    <property type="component" value="Unassembled WGS sequence"/>
</dbReference>
<evidence type="ECO:0000256" key="2">
    <source>
        <dbReference type="ARBA" id="ARBA00022840"/>
    </source>
</evidence>
<dbReference type="RefSeq" id="XP_002679661.1">
    <property type="nucleotide sequence ID" value="XM_002679615.1"/>
</dbReference>
<proteinExistence type="predicted"/>
<dbReference type="GO" id="GO:0051731">
    <property type="term" value="F:polynucleotide 5'-hydroxyl-kinase activity"/>
    <property type="evidence" value="ECO:0007669"/>
    <property type="project" value="InterPro"/>
</dbReference>
<dbReference type="PANTHER" id="PTHR12755">
    <property type="entry name" value="CLEAVAGE/POLYADENYLATION FACTOR IA SUBUNIT CLP1P"/>
    <property type="match status" value="1"/>
</dbReference>
<dbReference type="InterPro" id="IPR032319">
    <property type="entry name" value="CLP1_P"/>
</dbReference>
<evidence type="ECO:0000259" key="3">
    <source>
        <dbReference type="Pfam" id="PF16575"/>
    </source>
</evidence>
<dbReference type="OMA" id="EIYGTEM"/>
<dbReference type="Pfam" id="PF16575">
    <property type="entry name" value="CLP1_P"/>
    <property type="match status" value="1"/>
</dbReference>
<protein>
    <submittedName>
        <fullName evidence="4">Predicted protein</fullName>
    </submittedName>
</protein>
<dbReference type="eggNOG" id="KOG2749">
    <property type="taxonomic scope" value="Eukaryota"/>
</dbReference>
<dbReference type="VEuPathDB" id="AmoebaDB:NAEGRDRAFT_47353"/>
<evidence type="ECO:0000313" key="5">
    <source>
        <dbReference type="Proteomes" id="UP000006671"/>
    </source>
</evidence>
<dbReference type="GO" id="GO:0005524">
    <property type="term" value="F:ATP binding"/>
    <property type="evidence" value="ECO:0007669"/>
    <property type="project" value="UniProtKB-KW"/>
</dbReference>
<organism evidence="5">
    <name type="scientific">Naegleria gruberi</name>
    <name type="common">Amoeba</name>
    <dbReference type="NCBI Taxonomy" id="5762"/>
    <lineage>
        <taxon>Eukaryota</taxon>
        <taxon>Discoba</taxon>
        <taxon>Heterolobosea</taxon>
        <taxon>Tetramitia</taxon>
        <taxon>Eutetramitia</taxon>
        <taxon>Vahlkampfiidae</taxon>
        <taxon>Naegleria</taxon>
    </lineage>
</organism>
<dbReference type="PANTHER" id="PTHR12755:SF6">
    <property type="entry name" value="POLYRIBONUCLEOTIDE 5'-HYDROXYL-KINASE CLP1"/>
    <property type="match status" value="1"/>
</dbReference>
<dbReference type="InterPro" id="IPR045116">
    <property type="entry name" value="Clp1/Grc3"/>
</dbReference>
<reference evidence="4 5" key="1">
    <citation type="journal article" date="2010" name="Cell">
        <title>The genome of Naegleria gruberi illuminates early eukaryotic versatility.</title>
        <authorList>
            <person name="Fritz-Laylin L.K."/>
            <person name="Prochnik S.E."/>
            <person name="Ginger M.L."/>
            <person name="Dacks J.B."/>
            <person name="Carpenter M.L."/>
            <person name="Field M.C."/>
            <person name="Kuo A."/>
            <person name="Paredez A."/>
            <person name="Chapman J."/>
            <person name="Pham J."/>
            <person name="Shu S."/>
            <person name="Neupane R."/>
            <person name="Cipriano M."/>
            <person name="Mancuso J."/>
            <person name="Tu H."/>
            <person name="Salamov A."/>
            <person name="Lindquist E."/>
            <person name="Shapiro H."/>
            <person name="Lucas S."/>
            <person name="Grigoriev I.V."/>
            <person name="Cande W.Z."/>
            <person name="Fulton C."/>
            <person name="Rokhsar D.S."/>
            <person name="Dawson S.C."/>
        </authorList>
    </citation>
    <scope>NUCLEOTIDE SEQUENCE [LARGE SCALE GENOMIC DNA]</scope>
    <source>
        <strain evidence="4 5">NEG-M</strain>
    </source>
</reference>
<accession>D2V7R2</accession>
<dbReference type="OrthoDB" id="258143at2759"/>
<name>D2V7R2_NAEGR</name>